<accession>A0A3M7M6Y5</accession>
<evidence type="ECO:0000259" key="2">
    <source>
        <dbReference type="Pfam" id="PF00734"/>
    </source>
</evidence>
<protein>
    <submittedName>
        <fullName evidence="3">Endo-beta-14-glucanase D</fullName>
    </submittedName>
</protein>
<evidence type="ECO:0000313" key="4">
    <source>
        <dbReference type="Proteomes" id="UP000265663"/>
    </source>
</evidence>
<keyword evidence="1" id="KW-0732">Signal</keyword>
<evidence type="ECO:0000313" key="3">
    <source>
        <dbReference type="EMBL" id="RMZ70261.1"/>
    </source>
</evidence>
<proteinExistence type="predicted"/>
<gene>
    <name evidence="3" type="ORF">GMOD_00000333</name>
</gene>
<organism evidence="3 4">
    <name type="scientific">Pyrenophora seminiperda CCB06</name>
    <dbReference type="NCBI Taxonomy" id="1302712"/>
    <lineage>
        <taxon>Eukaryota</taxon>
        <taxon>Fungi</taxon>
        <taxon>Dikarya</taxon>
        <taxon>Ascomycota</taxon>
        <taxon>Pezizomycotina</taxon>
        <taxon>Dothideomycetes</taxon>
        <taxon>Pleosporomycetidae</taxon>
        <taxon>Pleosporales</taxon>
        <taxon>Pleosporineae</taxon>
        <taxon>Pleosporaceae</taxon>
        <taxon>Pyrenophora</taxon>
    </lineage>
</organism>
<name>A0A3M7M6Y5_9PLEO</name>
<keyword evidence="4" id="KW-1185">Reference proteome</keyword>
<feature type="domain" description="CBM1" evidence="2">
    <location>
        <begin position="111"/>
        <end position="133"/>
    </location>
</feature>
<dbReference type="GO" id="GO:0005975">
    <property type="term" value="P:carbohydrate metabolic process"/>
    <property type="evidence" value="ECO:0007669"/>
    <property type="project" value="InterPro"/>
</dbReference>
<dbReference type="InterPro" id="IPR000254">
    <property type="entry name" value="CBD"/>
</dbReference>
<dbReference type="Pfam" id="PF00734">
    <property type="entry name" value="CBM_1"/>
    <property type="match status" value="1"/>
</dbReference>
<dbReference type="EMBL" id="KE747824">
    <property type="protein sequence ID" value="RMZ70261.1"/>
    <property type="molecule type" value="Genomic_DNA"/>
</dbReference>
<dbReference type="GO" id="GO:0005576">
    <property type="term" value="C:extracellular region"/>
    <property type="evidence" value="ECO:0007669"/>
    <property type="project" value="InterPro"/>
</dbReference>
<evidence type="ECO:0000256" key="1">
    <source>
        <dbReference type="ARBA" id="ARBA00022729"/>
    </source>
</evidence>
<dbReference type="InterPro" id="IPR035971">
    <property type="entry name" value="CBD_sf"/>
</dbReference>
<dbReference type="AlphaFoldDB" id="A0A3M7M6Y5"/>
<dbReference type="SUPFAM" id="SSF57180">
    <property type="entry name" value="Cellulose-binding domain"/>
    <property type="match status" value="1"/>
</dbReference>
<dbReference type="GO" id="GO:0030248">
    <property type="term" value="F:cellulose binding"/>
    <property type="evidence" value="ECO:0007669"/>
    <property type="project" value="InterPro"/>
</dbReference>
<sequence>MVANIKATTTVIVNDGGEIAAEWHHNSADARDDIIATCHAGPIICLHIEGRHVQVLGSVSKAPLYLSTLLQAKSSAVPKPSSASNLNLAVKSAMGTFMTIAGRAATPNAHPWGQCGGMSHMGPTVCDGGCQCRK</sequence>
<reference evidence="3 4" key="1">
    <citation type="journal article" date="2014" name="PLoS ONE">
        <title>De novo Genome Assembly of the Fungal Plant Pathogen Pyrenophora semeniperda.</title>
        <authorList>
            <person name="Soliai M.M."/>
            <person name="Meyer S.E."/>
            <person name="Udall J.A."/>
            <person name="Elzinga D.E."/>
            <person name="Hermansen R.A."/>
            <person name="Bodily P.M."/>
            <person name="Hart A.A."/>
            <person name="Coleman C.E."/>
        </authorList>
    </citation>
    <scope>NUCLEOTIDE SEQUENCE [LARGE SCALE GENOMIC DNA]</scope>
    <source>
        <strain evidence="3 4">CCB06</strain>
        <tissue evidence="3">Mycelium</tissue>
    </source>
</reference>
<dbReference type="Proteomes" id="UP000265663">
    <property type="component" value="Unassembled WGS sequence"/>
</dbReference>
<dbReference type="OrthoDB" id="5558646at2759"/>